<dbReference type="GO" id="GO:0004519">
    <property type="term" value="F:endonuclease activity"/>
    <property type="evidence" value="ECO:0007669"/>
    <property type="project" value="UniProtKB-KW"/>
</dbReference>
<proteinExistence type="inferred from homology"/>
<dbReference type="RefSeq" id="XP_007765589.1">
    <property type="nucleotide sequence ID" value="XM_007767399.1"/>
</dbReference>
<dbReference type="GO" id="GO:0006364">
    <property type="term" value="P:rRNA processing"/>
    <property type="evidence" value="ECO:0007669"/>
    <property type="project" value="TreeGrafter"/>
</dbReference>
<keyword evidence="6" id="KW-0255">Endonuclease</keyword>
<dbReference type="GO" id="GO:0016787">
    <property type="term" value="F:hydrolase activity"/>
    <property type="evidence" value="ECO:0007669"/>
    <property type="project" value="UniProtKB-KW"/>
</dbReference>
<sequence length="273" mass="30030">MTSNTSTVNPYQPLPPHVHSVTLSSSPFTPTYVKTALTQASDPDTLYAQRVQGRTVLLENPARESRAKKEGNARRARKVAQKKRKALGVMSSREAKGKGLWKLEKGAEKFELFVPLHHLWMGYMSELLGLAPLLPMATPSASAMPPASSMHVKLVKADMHGSILKVSQSKNPSLVGLEGVVIHETENAFKVVTPKDKLKLIPKQNTIFVLSVPLYAFLSQASSESGSADAAPTRPITIRELPHIEFQLYGNQFCFRSAERAGKKFKAKETIEL</sequence>
<comment type="subcellular location">
    <subcellularLocation>
        <location evidence="1">Nucleus</location>
    </subcellularLocation>
</comment>
<evidence type="ECO:0000256" key="4">
    <source>
        <dbReference type="ARBA" id="ARBA00022694"/>
    </source>
</evidence>
<keyword evidence="7" id="KW-0378">Hydrolase</keyword>
<organism evidence="8 9">
    <name type="scientific">Coniophora puteana (strain RWD-64-598)</name>
    <name type="common">Brown rot fungus</name>
    <dbReference type="NCBI Taxonomy" id="741705"/>
    <lineage>
        <taxon>Eukaryota</taxon>
        <taxon>Fungi</taxon>
        <taxon>Dikarya</taxon>
        <taxon>Basidiomycota</taxon>
        <taxon>Agaricomycotina</taxon>
        <taxon>Agaricomycetes</taxon>
        <taxon>Agaricomycetidae</taxon>
        <taxon>Boletales</taxon>
        <taxon>Coniophorineae</taxon>
        <taxon>Coniophoraceae</taxon>
        <taxon>Coniophora</taxon>
    </lineage>
</organism>
<evidence type="ECO:0000313" key="9">
    <source>
        <dbReference type="Proteomes" id="UP000053558"/>
    </source>
</evidence>
<comment type="caution">
    <text evidence="8">The sequence shown here is derived from an EMBL/GenBank/DDBJ whole genome shotgun (WGS) entry which is preliminary data.</text>
</comment>
<dbReference type="KEGG" id="cput:CONPUDRAFT_150709"/>
<keyword evidence="4" id="KW-0819">tRNA processing</keyword>
<evidence type="ECO:0000313" key="8">
    <source>
        <dbReference type="EMBL" id="EIW83637.1"/>
    </source>
</evidence>
<evidence type="ECO:0000256" key="1">
    <source>
        <dbReference type="ARBA" id="ARBA00004123"/>
    </source>
</evidence>
<protein>
    <submittedName>
        <fullName evidence="8">RNase P subunit p29-like protein</fullName>
    </submittedName>
</protein>
<dbReference type="SMART" id="SM00538">
    <property type="entry name" value="POP4"/>
    <property type="match status" value="1"/>
</dbReference>
<dbReference type="OrthoDB" id="124041at2759"/>
<dbReference type="OMA" id="IPKSECV"/>
<dbReference type="GeneID" id="19202739"/>
<evidence type="ECO:0000256" key="6">
    <source>
        <dbReference type="ARBA" id="ARBA00022759"/>
    </source>
</evidence>
<dbReference type="EMBL" id="JH711575">
    <property type="protein sequence ID" value="EIW83637.1"/>
    <property type="molecule type" value="Genomic_DNA"/>
</dbReference>
<dbReference type="PANTHER" id="PTHR13348">
    <property type="entry name" value="RIBONUCLEASE P SUBUNIT P29"/>
    <property type="match status" value="1"/>
</dbReference>
<reference evidence="9" key="1">
    <citation type="journal article" date="2012" name="Science">
        <title>The Paleozoic origin of enzymatic lignin decomposition reconstructed from 31 fungal genomes.</title>
        <authorList>
            <person name="Floudas D."/>
            <person name="Binder M."/>
            <person name="Riley R."/>
            <person name="Barry K."/>
            <person name="Blanchette R.A."/>
            <person name="Henrissat B."/>
            <person name="Martinez A.T."/>
            <person name="Otillar R."/>
            <person name="Spatafora J.W."/>
            <person name="Yadav J.S."/>
            <person name="Aerts A."/>
            <person name="Benoit I."/>
            <person name="Boyd A."/>
            <person name="Carlson A."/>
            <person name="Copeland A."/>
            <person name="Coutinho P.M."/>
            <person name="de Vries R.P."/>
            <person name="Ferreira P."/>
            <person name="Findley K."/>
            <person name="Foster B."/>
            <person name="Gaskell J."/>
            <person name="Glotzer D."/>
            <person name="Gorecki P."/>
            <person name="Heitman J."/>
            <person name="Hesse C."/>
            <person name="Hori C."/>
            <person name="Igarashi K."/>
            <person name="Jurgens J.A."/>
            <person name="Kallen N."/>
            <person name="Kersten P."/>
            <person name="Kohler A."/>
            <person name="Kuees U."/>
            <person name="Kumar T.K.A."/>
            <person name="Kuo A."/>
            <person name="LaButti K."/>
            <person name="Larrondo L.F."/>
            <person name="Lindquist E."/>
            <person name="Ling A."/>
            <person name="Lombard V."/>
            <person name="Lucas S."/>
            <person name="Lundell T."/>
            <person name="Martin R."/>
            <person name="McLaughlin D.J."/>
            <person name="Morgenstern I."/>
            <person name="Morin E."/>
            <person name="Murat C."/>
            <person name="Nagy L.G."/>
            <person name="Nolan M."/>
            <person name="Ohm R.A."/>
            <person name="Patyshakuliyeva A."/>
            <person name="Rokas A."/>
            <person name="Ruiz-Duenas F.J."/>
            <person name="Sabat G."/>
            <person name="Salamov A."/>
            <person name="Samejima M."/>
            <person name="Schmutz J."/>
            <person name="Slot J.C."/>
            <person name="St John F."/>
            <person name="Stenlid J."/>
            <person name="Sun H."/>
            <person name="Sun S."/>
            <person name="Syed K."/>
            <person name="Tsang A."/>
            <person name="Wiebenga A."/>
            <person name="Young D."/>
            <person name="Pisabarro A."/>
            <person name="Eastwood D.C."/>
            <person name="Martin F."/>
            <person name="Cullen D."/>
            <person name="Grigoriev I.V."/>
            <person name="Hibbett D.S."/>
        </authorList>
    </citation>
    <scope>NUCLEOTIDE SEQUENCE [LARGE SCALE GENOMIC DNA]</scope>
    <source>
        <strain evidence="9">RWD-64-598 SS2</strain>
    </source>
</reference>
<dbReference type="Proteomes" id="UP000053558">
    <property type="component" value="Unassembled WGS sequence"/>
</dbReference>
<dbReference type="GO" id="GO:0033204">
    <property type="term" value="F:ribonuclease P RNA binding"/>
    <property type="evidence" value="ECO:0007669"/>
    <property type="project" value="InterPro"/>
</dbReference>
<keyword evidence="3" id="KW-0963">Cytoplasm</keyword>
<keyword evidence="5" id="KW-0540">Nuclease</keyword>
<evidence type="ECO:0000256" key="2">
    <source>
        <dbReference type="ARBA" id="ARBA00006181"/>
    </source>
</evidence>
<dbReference type="PANTHER" id="PTHR13348:SF0">
    <property type="entry name" value="RIBONUCLEASE P PROTEIN SUBUNIT P29"/>
    <property type="match status" value="1"/>
</dbReference>
<dbReference type="InterPro" id="IPR036980">
    <property type="entry name" value="RNase_P/MRP_Rpp29_sf"/>
</dbReference>
<dbReference type="GO" id="GO:0005634">
    <property type="term" value="C:nucleus"/>
    <property type="evidence" value="ECO:0007669"/>
    <property type="project" value="UniProtKB-SubCell"/>
</dbReference>
<name>A0A5M3MXA1_CONPW</name>
<dbReference type="InterPro" id="IPR016848">
    <property type="entry name" value="RNase_P/MRP_Rpp29-subunit"/>
</dbReference>
<dbReference type="AlphaFoldDB" id="A0A5M3MXA1"/>
<dbReference type="HAMAP" id="MF_00754">
    <property type="entry name" value="RNase_P_1"/>
    <property type="match status" value="1"/>
</dbReference>
<dbReference type="InterPro" id="IPR023538">
    <property type="entry name" value="RNP1"/>
</dbReference>
<dbReference type="GO" id="GO:0030677">
    <property type="term" value="C:ribonuclease P complex"/>
    <property type="evidence" value="ECO:0007669"/>
    <property type="project" value="InterPro"/>
</dbReference>
<dbReference type="SUPFAM" id="SSF101744">
    <property type="entry name" value="Rof/RNase P subunit-like"/>
    <property type="match status" value="1"/>
</dbReference>
<accession>A0A5M3MXA1</accession>
<comment type="similarity">
    <text evidence="2">Belongs to the eukaryotic/archaeal RNase P protein component 1 family.</text>
</comment>
<evidence type="ECO:0000256" key="3">
    <source>
        <dbReference type="ARBA" id="ARBA00022490"/>
    </source>
</evidence>
<dbReference type="Pfam" id="PF01868">
    <property type="entry name" value="RNase_P-MRP_p29"/>
    <property type="match status" value="1"/>
</dbReference>
<dbReference type="InterPro" id="IPR023534">
    <property type="entry name" value="Rof/RNase_P-like"/>
</dbReference>
<dbReference type="Gene3D" id="2.30.30.210">
    <property type="entry name" value="Ribonuclease P/MRP, subunit p29"/>
    <property type="match status" value="1"/>
</dbReference>
<gene>
    <name evidence="8" type="ORF">CONPUDRAFT_150709</name>
</gene>
<evidence type="ECO:0000256" key="5">
    <source>
        <dbReference type="ARBA" id="ARBA00022722"/>
    </source>
</evidence>
<dbReference type="InterPro" id="IPR002730">
    <property type="entry name" value="Rpp29/RNP1"/>
</dbReference>
<dbReference type="GO" id="GO:0000172">
    <property type="term" value="C:ribonuclease MRP complex"/>
    <property type="evidence" value="ECO:0007669"/>
    <property type="project" value="InterPro"/>
</dbReference>
<evidence type="ECO:0000256" key="7">
    <source>
        <dbReference type="ARBA" id="ARBA00022801"/>
    </source>
</evidence>
<dbReference type="GO" id="GO:0001682">
    <property type="term" value="P:tRNA 5'-leader removal"/>
    <property type="evidence" value="ECO:0007669"/>
    <property type="project" value="InterPro"/>
</dbReference>
<keyword evidence="9" id="KW-1185">Reference proteome</keyword>